<organism evidence="1 2">
    <name type="scientific">Lentihominibacter faecis</name>
    <dbReference type="NCBI Taxonomy" id="2764712"/>
    <lineage>
        <taxon>Bacteria</taxon>
        <taxon>Bacillati</taxon>
        <taxon>Bacillota</taxon>
        <taxon>Clostridia</taxon>
        <taxon>Peptostreptococcales</taxon>
        <taxon>Anaerovoracaceae</taxon>
        <taxon>Lentihominibacter</taxon>
    </lineage>
</organism>
<name>A0A923NG29_9FIRM</name>
<dbReference type="Gene3D" id="1.10.10.10">
    <property type="entry name" value="Winged helix-like DNA-binding domain superfamily/Winged helix DNA-binding domain"/>
    <property type="match status" value="1"/>
</dbReference>
<protein>
    <recommendedName>
        <fullName evidence="3">ROK family transcriptional regulator</fullName>
    </recommendedName>
</protein>
<evidence type="ECO:0000313" key="2">
    <source>
        <dbReference type="Proteomes" id="UP000644115"/>
    </source>
</evidence>
<evidence type="ECO:0000313" key="1">
    <source>
        <dbReference type="EMBL" id="MBC5999510.1"/>
    </source>
</evidence>
<dbReference type="EMBL" id="JACRWC010000072">
    <property type="protein sequence ID" value="MBC5999510.1"/>
    <property type="molecule type" value="Genomic_DNA"/>
</dbReference>
<dbReference type="InterPro" id="IPR036390">
    <property type="entry name" value="WH_DNA-bd_sf"/>
</dbReference>
<dbReference type="AlphaFoldDB" id="A0A923NG29"/>
<dbReference type="RefSeq" id="WP_249286938.1">
    <property type="nucleotide sequence ID" value="NZ_JACRWC010000072.1"/>
</dbReference>
<comment type="caution">
    <text evidence="1">The sequence shown here is derived from an EMBL/GenBank/DDBJ whole genome shotgun (WGS) entry which is preliminary data.</text>
</comment>
<dbReference type="Proteomes" id="UP000644115">
    <property type="component" value="Unassembled WGS sequence"/>
</dbReference>
<reference evidence="1" key="1">
    <citation type="submission" date="2020-08" db="EMBL/GenBank/DDBJ databases">
        <authorList>
            <person name="Liu C."/>
            <person name="Sun Q."/>
        </authorList>
    </citation>
    <scope>NUCLEOTIDE SEQUENCE</scope>
    <source>
        <strain evidence="1">BX16</strain>
    </source>
</reference>
<gene>
    <name evidence="1" type="ORF">H8876_05805</name>
</gene>
<dbReference type="SUPFAM" id="SSF46785">
    <property type="entry name" value="Winged helix' DNA-binding domain"/>
    <property type="match status" value="1"/>
</dbReference>
<keyword evidence="2" id="KW-1185">Reference proteome</keyword>
<proteinExistence type="predicted"/>
<accession>A0A923NG29</accession>
<dbReference type="Gene3D" id="3.30.420.40">
    <property type="match status" value="2"/>
</dbReference>
<evidence type="ECO:0008006" key="3">
    <source>
        <dbReference type="Google" id="ProtNLM"/>
    </source>
</evidence>
<dbReference type="InterPro" id="IPR036388">
    <property type="entry name" value="WH-like_DNA-bd_sf"/>
</dbReference>
<sequence>MEHHTLINNTTRVKESNTQLILSTIKKLGTATRNEIARSTGLSLSTCGNILKSLLVSGEIMEGGLQNCSGGRPAKQYIYNKSHHIVAAIIIYPDTDNYIVQYTVTNLCKEVVTRNTFSTSSFSLSTLEALLDKEFKRFHSLTSISIGIPATLLHHLQKAAGIQDTRFLETLCTQKYQIPVKIEKISSIIAMDYYKNNPDLTNATIAAFTISQSAVNAGYVFNGKVYTGDSSEEGQFEMHFLQTHLKKKSGHDTLMTKVMFAIASSLATFHPDVILLSKSETSAISLQEIKDRCMQTFPNEPRPKFILEESPLKVCASGALDTAISNLQPNLTLVSR</sequence>